<dbReference type="AlphaFoldDB" id="A0A292YHX1"/>
<protein>
    <submittedName>
        <fullName evidence="3">Outer membrane lipoprotein carrier protein</fullName>
    </submittedName>
</protein>
<evidence type="ECO:0000256" key="1">
    <source>
        <dbReference type="ARBA" id="ARBA00022729"/>
    </source>
</evidence>
<dbReference type="Gene3D" id="2.50.20.10">
    <property type="entry name" value="Lipoprotein localisation LolA/LolB/LppX"/>
    <property type="match status" value="1"/>
</dbReference>
<keyword evidence="3" id="KW-0449">Lipoprotein</keyword>
<dbReference type="EMBL" id="BDME01000006">
    <property type="protein sequence ID" value="GAX88275.1"/>
    <property type="molecule type" value="Genomic_DNA"/>
</dbReference>
<sequence>MKNRKWIIILLLISNLFALNLPKNFTAEFTQYIYQSSKKLTYRGIVIINNNQVYWKYTYPNIKEIWIKDKVYVYEPDLMQVTISKKPKLNLFKILKNAKKLNNNLYVATADNKEIYFIYDKTLKKAYYTDDIGNRVEIYFKKLNKNLKIPPLNFPKNIDFIYQN</sequence>
<reference evidence="3 4" key="1">
    <citation type="journal article" date="2017" name="Syst. Appl. Microbiol.">
        <title>Lebetimonas natsushimae sp. nov., a novel strictly anaerobic, moderately thermophilic chemoautotroph isolated from a deep-sea hydrothermal vent polychaete nest in the Mid-Okinawa Trough.</title>
        <authorList>
            <person name="Nagata R."/>
            <person name="Takaki Y."/>
            <person name="Tame A."/>
            <person name="Nunoura T."/>
            <person name="Muto H."/>
            <person name="Mino S."/>
            <person name="Sawayama S."/>
            <person name="Takai K."/>
            <person name="Nakagawa S."/>
        </authorList>
    </citation>
    <scope>NUCLEOTIDE SEQUENCE [LARGE SCALE GENOMIC DNA]</scope>
    <source>
        <strain evidence="3 4">HS1857</strain>
    </source>
</reference>
<dbReference type="RefSeq" id="WP_096260098.1">
    <property type="nucleotide sequence ID" value="NZ_BDME01000006.1"/>
</dbReference>
<gene>
    <name evidence="3" type="ORF">LNAT_P1570</name>
</gene>
<organism evidence="3 4">
    <name type="scientific">Lebetimonas natsushimae</name>
    <dbReference type="NCBI Taxonomy" id="1936991"/>
    <lineage>
        <taxon>Bacteria</taxon>
        <taxon>Pseudomonadati</taxon>
        <taxon>Campylobacterota</taxon>
        <taxon>Epsilonproteobacteria</taxon>
        <taxon>Nautiliales</taxon>
        <taxon>Nautiliaceae</taxon>
        <taxon>Lebetimonas</taxon>
    </lineage>
</organism>
<dbReference type="CDD" id="cd16325">
    <property type="entry name" value="LolA"/>
    <property type="match status" value="1"/>
</dbReference>
<proteinExistence type="predicted"/>
<dbReference type="OrthoDB" id="5339202at2"/>
<dbReference type="InterPro" id="IPR029046">
    <property type="entry name" value="LolA/LolB/LppX"/>
</dbReference>
<dbReference type="NCBIfam" id="NF000663">
    <property type="entry name" value="PRK00031.2-1"/>
    <property type="match status" value="1"/>
</dbReference>
<keyword evidence="4" id="KW-1185">Reference proteome</keyword>
<dbReference type="InterPro" id="IPR004564">
    <property type="entry name" value="OM_lipoprot_carrier_LolA-like"/>
</dbReference>
<accession>A0A292YHX1</accession>
<feature type="chain" id="PRO_5012471562" evidence="2">
    <location>
        <begin position="19"/>
        <end position="164"/>
    </location>
</feature>
<feature type="signal peptide" evidence="2">
    <location>
        <begin position="1"/>
        <end position="18"/>
    </location>
</feature>
<evidence type="ECO:0000313" key="4">
    <source>
        <dbReference type="Proteomes" id="UP000217944"/>
    </source>
</evidence>
<keyword evidence="1 2" id="KW-0732">Signal</keyword>
<comment type="caution">
    <text evidence="3">The sequence shown here is derived from an EMBL/GenBank/DDBJ whole genome shotgun (WGS) entry which is preliminary data.</text>
</comment>
<dbReference type="Proteomes" id="UP000217944">
    <property type="component" value="Unassembled WGS sequence"/>
</dbReference>
<dbReference type="SUPFAM" id="SSF89392">
    <property type="entry name" value="Prokaryotic lipoproteins and lipoprotein localization factors"/>
    <property type="match status" value="1"/>
</dbReference>
<evidence type="ECO:0000256" key="2">
    <source>
        <dbReference type="SAM" id="SignalP"/>
    </source>
</evidence>
<name>A0A292YHX1_9BACT</name>
<evidence type="ECO:0000313" key="3">
    <source>
        <dbReference type="EMBL" id="GAX88275.1"/>
    </source>
</evidence>